<dbReference type="CDD" id="cd00009">
    <property type="entry name" value="AAA"/>
    <property type="match status" value="1"/>
</dbReference>
<evidence type="ECO:0000313" key="7">
    <source>
        <dbReference type="EMBL" id="OUY06881.1"/>
    </source>
</evidence>
<dbReference type="OrthoDB" id="9804019at2"/>
<dbReference type="Pfam" id="PF01590">
    <property type="entry name" value="GAF"/>
    <property type="match status" value="1"/>
</dbReference>
<protein>
    <recommendedName>
        <fullName evidence="6">Sigma-54 factor interaction domain-containing protein</fullName>
    </recommendedName>
</protein>
<dbReference type="PROSITE" id="PS00688">
    <property type="entry name" value="SIGMA54_INTERACT_3"/>
    <property type="match status" value="1"/>
</dbReference>
<dbReference type="Pfam" id="PF00158">
    <property type="entry name" value="Sigma54_activat"/>
    <property type="match status" value="1"/>
</dbReference>
<keyword evidence="2" id="KW-0067">ATP-binding</keyword>
<dbReference type="SUPFAM" id="SSF46689">
    <property type="entry name" value="Homeodomain-like"/>
    <property type="match status" value="1"/>
</dbReference>
<dbReference type="GO" id="GO:0043565">
    <property type="term" value="F:sequence-specific DNA binding"/>
    <property type="evidence" value="ECO:0007669"/>
    <property type="project" value="InterPro"/>
</dbReference>
<evidence type="ECO:0000259" key="6">
    <source>
        <dbReference type="PROSITE" id="PS50045"/>
    </source>
</evidence>
<dbReference type="InterPro" id="IPR025944">
    <property type="entry name" value="Sigma_54_int_dom_CS"/>
</dbReference>
<dbReference type="EMBL" id="NEXX01000003">
    <property type="protein sequence ID" value="OUY06881.1"/>
    <property type="molecule type" value="Genomic_DNA"/>
</dbReference>
<evidence type="ECO:0000256" key="2">
    <source>
        <dbReference type="ARBA" id="ARBA00022840"/>
    </source>
</evidence>
<dbReference type="Gene3D" id="3.40.50.300">
    <property type="entry name" value="P-loop containing nucleotide triphosphate hydrolases"/>
    <property type="match status" value="1"/>
</dbReference>
<dbReference type="InterPro" id="IPR003018">
    <property type="entry name" value="GAF"/>
</dbReference>
<dbReference type="InterPro" id="IPR009057">
    <property type="entry name" value="Homeodomain-like_sf"/>
</dbReference>
<dbReference type="SMART" id="SM00382">
    <property type="entry name" value="AAA"/>
    <property type="match status" value="1"/>
</dbReference>
<evidence type="ECO:0000256" key="3">
    <source>
        <dbReference type="ARBA" id="ARBA00023015"/>
    </source>
</evidence>
<sequence>MGYTRIEQMFSKPEKDIVVQSEWQHFVHHGQLESSQIRKIINDSWIRSRHAGVSIHTSDAPVILQSHDLTEYLFNHQQLLQSSLPILKQYQPLIDYHNLLLIISDAKGVILHTMGDMGIHHKAESLHLVSGANWSEQTCGTNAIGTALETGSAVQVHANEHYCTTIKRWTCTANVIRQPASKEILGVLDVSGLKASYNQQTLALVTSLASQIEHQLYIQEIENQNILLDKFMSFQQFNRCASILFNHHGQAIQANALMKELILKNSPFDEFKIKQIFKNLNIRHIDEFFKLNDLHVELHNELIVHQNNSIGQVIYCTFKTATAQDIQIEQRNQDPYIIGQSRILVDVLNKTRQLARTSIPILLHGETGVGKELFAQFIHQHSLLHNQPLVVINCGSFSKELISAELFGYVEGAFTGARKGGMKGKIEEADGGTLFLDEIGELPLELQTHLLRVLEHGEIYRLGENKPRKVNFRLISATNRNLKEEVENKNFRLDLLHRIAVSQISIPSLKERKEDIELLLDHYLQQFIKKHQLPHLQFTQVAKNLLKQYTWPGNIRELRNVVEVMAVTCNTSIMDHSNIPEDILSGQTEHKYQTESCTFTAQIKRSTKSLQDIEYDLMKQTLLDCHGNITKAAKTLGLAKSTLYLKIKKYSLNDLVIGLREN</sequence>
<dbReference type="GO" id="GO:0005524">
    <property type="term" value="F:ATP binding"/>
    <property type="evidence" value="ECO:0007669"/>
    <property type="project" value="UniProtKB-KW"/>
</dbReference>
<dbReference type="Pfam" id="PF25601">
    <property type="entry name" value="AAA_lid_14"/>
    <property type="match status" value="1"/>
</dbReference>
<dbReference type="InterPro" id="IPR029016">
    <property type="entry name" value="GAF-like_dom_sf"/>
</dbReference>
<dbReference type="FunFam" id="3.40.50.300:FF:000006">
    <property type="entry name" value="DNA-binding transcriptional regulator NtrC"/>
    <property type="match status" value="1"/>
</dbReference>
<dbReference type="PANTHER" id="PTHR32071:SF81">
    <property type="entry name" value="PROPIONATE CATABOLISM OPERON REGULATORY PROTEIN"/>
    <property type="match status" value="1"/>
</dbReference>
<dbReference type="AlphaFoldDB" id="A0A1Z9YXF5"/>
<dbReference type="InterPro" id="IPR025943">
    <property type="entry name" value="Sigma_54_int_dom_ATP-bd_2"/>
</dbReference>
<keyword evidence="8" id="KW-1185">Reference proteome</keyword>
<keyword evidence="3" id="KW-0805">Transcription regulation</keyword>
<dbReference type="InterPro" id="IPR002197">
    <property type="entry name" value="HTH_Fis"/>
</dbReference>
<dbReference type="Pfam" id="PF02954">
    <property type="entry name" value="HTH_8"/>
    <property type="match status" value="1"/>
</dbReference>
<keyword evidence="5" id="KW-0804">Transcription</keyword>
<dbReference type="PRINTS" id="PR01590">
    <property type="entry name" value="HTHFIS"/>
</dbReference>
<dbReference type="InterPro" id="IPR003593">
    <property type="entry name" value="AAA+_ATPase"/>
</dbReference>
<feature type="domain" description="Sigma-54 factor interaction" evidence="6">
    <location>
        <begin position="337"/>
        <end position="567"/>
    </location>
</feature>
<dbReference type="Proteomes" id="UP000196536">
    <property type="component" value="Unassembled WGS sequence"/>
</dbReference>
<dbReference type="InterPro" id="IPR002078">
    <property type="entry name" value="Sigma_54_int"/>
</dbReference>
<keyword evidence="4" id="KW-0238">DNA-binding</keyword>
<reference evidence="7 8" key="1">
    <citation type="submission" date="2017-05" db="EMBL/GenBank/DDBJ databases">
        <title>Acinetobacter populi ANC 5415 (= PBJ7), whole genome shotgun sequencing project.</title>
        <authorList>
            <person name="Nemec A."/>
            <person name="Radolfova-Krizova L."/>
        </authorList>
    </citation>
    <scope>NUCLEOTIDE SEQUENCE [LARGE SCALE GENOMIC DNA]</scope>
    <source>
        <strain evidence="7 8">PBJ7</strain>
    </source>
</reference>
<dbReference type="SUPFAM" id="SSF52540">
    <property type="entry name" value="P-loop containing nucleoside triphosphate hydrolases"/>
    <property type="match status" value="1"/>
</dbReference>
<dbReference type="InterPro" id="IPR025662">
    <property type="entry name" value="Sigma_54_int_dom_ATP-bd_1"/>
</dbReference>
<accession>A0A1Z9YXF5</accession>
<dbReference type="Gene3D" id="1.10.8.60">
    <property type="match status" value="1"/>
</dbReference>
<evidence type="ECO:0000313" key="8">
    <source>
        <dbReference type="Proteomes" id="UP000196536"/>
    </source>
</evidence>
<evidence type="ECO:0000256" key="1">
    <source>
        <dbReference type="ARBA" id="ARBA00022741"/>
    </source>
</evidence>
<dbReference type="PROSITE" id="PS00675">
    <property type="entry name" value="SIGMA54_INTERACT_1"/>
    <property type="match status" value="1"/>
</dbReference>
<name>A0A1Z9YXF5_9GAMM</name>
<dbReference type="GO" id="GO:0006355">
    <property type="term" value="P:regulation of DNA-templated transcription"/>
    <property type="evidence" value="ECO:0007669"/>
    <property type="project" value="InterPro"/>
</dbReference>
<dbReference type="Gene3D" id="1.10.10.60">
    <property type="entry name" value="Homeodomain-like"/>
    <property type="match status" value="1"/>
</dbReference>
<organism evidence="7 8">
    <name type="scientific">Acinetobacter populi</name>
    <dbReference type="NCBI Taxonomy" id="1582270"/>
    <lineage>
        <taxon>Bacteria</taxon>
        <taxon>Pseudomonadati</taxon>
        <taxon>Pseudomonadota</taxon>
        <taxon>Gammaproteobacteria</taxon>
        <taxon>Moraxellales</taxon>
        <taxon>Moraxellaceae</taxon>
        <taxon>Acinetobacter</taxon>
    </lineage>
</organism>
<gene>
    <name evidence="7" type="ORF">CAP51_09285</name>
</gene>
<proteinExistence type="predicted"/>
<dbReference type="InterPro" id="IPR027417">
    <property type="entry name" value="P-loop_NTPase"/>
</dbReference>
<dbReference type="PROSITE" id="PS00676">
    <property type="entry name" value="SIGMA54_INTERACT_2"/>
    <property type="match status" value="1"/>
</dbReference>
<evidence type="ECO:0000256" key="4">
    <source>
        <dbReference type="ARBA" id="ARBA00023125"/>
    </source>
</evidence>
<dbReference type="PROSITE" id="PS50045">
    <property type="entry name" value="SIGMA54_INTERACT_4"/>
    <property type="match status" value="1"/>
</dbReference>
<dbReference type="InterPro" id="IPR058031">
    <property type="entry name" value="AAA_lid_NorR"/>
</dbReference>
<dbReference type="PANTHER" id="PTHR32071">
    <property type="entry name" value="TRANSCRIPTIONAL REGULATORY PROTEIN"/>
    <property type="match status" value="1"/>
</dbReference>
<comment type="caution">
    <text evidence="7">The sequence shown here is derived from an EMBL/GenBank/DDBJ whole genome shotgun (WGS) entry which is preliminary data.</text>
</comment>
<dbReference type="Gene3D" id="3.30.450.40">
    <property type="match status" value="1"/>
</dbReference>
<evidence type="ECO:0000256" key="5">
    <source>
        <dbReference type="ARBA" id="ARBA00023163"/>
    </source>
</evidence>
<keyword evidence="1" id="KW-0547">Nucleotide-binding</keyword>